<keyword evidence="2" id="KW-1185">Reference proteome</keyword>
<organism evidence="1 2">
    <name type="scientific">Keratinibaculum paraultunense</name>
    <dbReference type="NCBI Taxonomy" id="1278232"/>
    <lineage>
        <taxon>Bacteria</taxon>
        <taxon>Bacillati</taxon>
        <taxon>Bacillota</taxon>
        <taxon>Tissierellia</taxon>
        <taxon>Tissierellales</taxon>
        <taxon>Tepidimicrobiaceae</taxon>
        <taxon>Keratinibaculum</taxon>
    </lineage>
</organism>
<dbReference type="RefSeq" id="WP_202690505.1">
    <property type="nucleotide sequence ID" value="NZ_CP068564.1"/>
</dbReference>
<gene>
    <name evidence="1" type="ORF">EDD65_109109</name>
</gene>
<dbReference type="AlphaFoldDB" id="A0A4R3KSF5"/>
<protein>
    <recommendedName>
        <fullName evidence="3">DUF1573 domain-containing protein</fullName>
    </recommendedName>
</protein>
<sequence length="140" mass="15963">MNLKENMINIKNELSMNEFQNQVEDVLIRHKSILDIITKLEEYTARINRAVIKSATSCGCIKITAKKQNYNLDSLEEIKNNLESHVEGELCPGCKEILEEEIGAYLFYLAALCNTFDVDISDAILKEYNNIKTLGIFSLK</sequence>
<evidence type="ECO:0008006" key="3">
    <source>
        <dbReference type="Google" id="ProtNLM"/>
    </source>
</evidence>
<dbReference type="Proteomes" id="UP000294567">
    <property type="component" value="Unassembled WGS sequence"/>
</dbReference>
<reference evidence="1 2" key="1">
    <citation type="submission" date="2019-03" db="EMBL/GenBank/DDBJ databases">
        <title>Genomic Encyclopedia of Type Strains, Phase IV (KMG-IV): sequencing the most valuable type-strain genomes for metagenomic binning, comparative biology and taxonomic classification.</title>
        <authorList>
            <person name="Goeker M."/>
        </authorList>
    </citation>
    <scope>NUCLEOTIDE SEQUENCE [LARGE SCALE GENOMIC DNA]</scope>
    <source>
        <strain evidence="1 2">DSM 26752</strain>
    </source>
</reference>
<dbReference type="EMBL" id="SMAE01000009">
    <property type="protein sequence ID" value="TCS88064.1"/>
    <property type="molecule type" value="Genomic_DNA"/>
</dbReference>
<evidence type="ECO:0000313" key="1">
    <source>
        <dbReference type="EMBL" id="TCS88064.1"/>
    </source>
</evidence>
<accession>A0A4R3KSF5</accession>
<comment type="caution">
    <text evidence="1">The sequence shown here is derived from an EMBL/GenBank/DDBJ whole genome shotgun (WGS) entry which is preliminary data.</text>
</comment>
<evidence type="ECO:0000313" key="2">
    <source>
        <dbReference type="Proteomes" id="UP000294567"/>
    </source>
</evidence>
<proteinExistence type="predicted"/>
<dbReference type="Gene3D" id="1.10.287.1080">
    <property type="entry name" value="MazG-like"/>
    <property type="match status" value="1"/>
</dbReference>
<name>A0A4R3KSF5_9FIRM</name>